<dbReference type="RefSeq" id="WP_169457378.1">
    <property type="nucleotide sequence ID" value="NZ_CP051774.1"/>
</dbReference>
<evidence type="ECO:0000313" key="3">
    <source>
        <dbReference type="Proteomes" id="UP000501812"/>
    </source>
</evidence>
<evidence type="ECO:0000313" key="2">
    <source>
        <dbReference type="EMBL" id="QJE98892.1"/>
    </source>
</evidence>
<keyword evidence="1" id="KW-0812">Transmembrane</keyword>
<dbReference type="EMBL" id="CP051774">
    <property type="protein sequence ID" value="QJE98892.1"/>
    <property type="molecule type" value="Genomic_DNA"/>
</dbReference>
<name>A0A858RPU6_9BACT</name>
<dbReference type="KEGG" id="luo:HHL09_24960"/>
<keyword evidence="1" id="KW-0472">Membrane</keyword>
<proteinExistence type="predicted"/>
<gene>
    <name evidence="2" type="ORF">HHL09_24960</name>
</gene>
<keyword evidence="1" id="KW-1133">Transmembrane helix</keyword>
<feature type="transmembrane region" description="Helical" evidence="1">
    <location>
        <begin position="30"/>
        <end position="55"/>
    </location>
</feature>
<sequence length="97" mass="10544">MLPLLLGTTLPLLRIHVAWGFENDHPEIESLGALALATEVIVIGTLAALLGMLLSSFSRRRGERWRFLRIASWAINGLAAILGIAWIALLLIGNAMT</sequence>
<organism evidence="2 3">
    <name type="scientific">Luteolibacter luteus</name>
    <dbReference type="NCBI Taxonomy" id="2728835"/>
    <lineage>
        <taxon>Bacteria</taxon>
        <taxon>Pseudomonadati</taxon>
        <taxon>Verrucomicrobiota</taxon>
        <taxon>Verrucomicrobiia</taxon>
        <taxon>Verrucomicrobiales</taxon>
        <taxon>Verrucomicrobiaceae</taxon>
        <taxon>Luteolibacter</taxon>
    </lineage>
</organism>
<evidence type="ECO:0000256" key="1">
    <source>
        <dbReference type="SAM" id="Phobius"/>
    </source>
</evidence>
<protein>
    <submittedName>
        <fullName evidence="2">Uncharacterized protein</fullName>
    </submittedName>
</protein>
<dbReference type="AlphaFoldDB" id="A0A858RPU6"/>
<dbReference type="Proteomes" id="UP000501812">
    <property type="component" value="Chromosome"/>
</dbReference>
<reference evidence="2 3" key="1">
    <citation type="submission" date="2020-04" db="EMBL/GenBank/DDBJ databases">
        <title>Luteolibacter sp. G-1-1-1 isolated from soil.</title>
        <authorList>
            <person name="Dahal R.H."/>
        </authorList>
    </citation>
    <scope>NUCLEOTIDE SEQUENCE [LARGE SCALE GENOMIC DNA]</scope>
    <source>
        <strain evidence="2 3">G-1-1-1</strain>
    </source>
</reference>
<feature type="transmembrane region" description="Helical" evidence="1">
    <location>
        <begin position="67"/>
        <end position="92"/>
    </location>
</feature>
<accession>A0A858RPU6</accession>
<keyword evidence="3" id="KW-1185">Reference proteome</keyword>